<dbReference type="InterPro" id="IPR008972">
    <property type="entry name" value="Cupredoxin"/>
</dbReference>
<dbReference type="InterPro" id="IPR036163">
    <property type="entry name" value="HMA_dom_sf"/>
</dbReference>
<dbReference type="Pfam" id="PF13386">
    <property type="entry name" value="DsbD_2"/>
    <property type="match status" value="1"/>
</dbReference>
<dbReference type="PROSITE" id="PS50846">
    <property type="entry name" value="HMA_2"/>
    <property type="match status" value="1"/>
</dbReference>
<evidence type="ECO:0000256" key="1">
    <source>
        <dbReference type="SAM" id="Phobius"/>
    </source>
</evidence>
<dbReference type="OrthoDB" id="9800141at2"/>
<dbReference type="GO" id="GO:0046872">
    <property type="term" value="F:metal ion binding"/>
    <property type="evidence" value="ECO:0007669"/>
    <property type="project" value="InterPro"/>
</dbReference>
<dbReference type="Proteomes" id="UP000315343">
    <property type="component" value="Unassembled WGS sequence"/>
</dbReference>
<dbReference type="Gene3D" id="2.60.40.420">
    <property type="entry name" value="Cupredoxins - blue copper proteins"/>
    <property type="match status" value="1"/>
</dbReference>
<keyword evidence="1" id="KW-0812">Transmembrane</keyword>
<dbReference type="InterPro" id="IPR039447">
    <property type="entry name" value="UreH-like_TM_dom"/>
</dbReference>
<dbReference type="Gene3D" id="3.30.70.100">
    <property type="match status" value="1"/>
</dbReference>
<protein>
    <submittedName>
        <fullName evidence="3">Sulfite exporter TauE/SafE</fullName>
    </submittedName>
</protein>
<dbReference type="PANTHER" id="PTHR42208">
    <property type="entry name" value="HEAVY METAL TRANSPORTER-RELATED"/>
    <property type="match status" value="1"/>
</dbReference>
<keyword evidence="1" id="KW-0472">Membrane</keyword>
<comment type="caution">
    <text evidence="3">The sequence shown here is derived from an EMBL/GenBank/DDBJ whole genome shotgun (WGS) entry which is preliminary data.</text>
</comment>
<feature type="transmembrane region" description="Helical" evidence="1">
    <location>
        <begin position="76"/>
        <end position="95"/>
    </location>
</feature>
<dbReference type="EMBL" id="VLKH01000002">
    <property type="protein sequence ID" value="TWH82697.1"/>
    <property type="molecule type" value="Genomic_DNA"/>
</dbReference>
<dbReference type="RefSeq" id="WP_145080726.1">
    <property type="nucleotide sequence ID" value="NZ_VLKH01000002.1"/>
</dbReference>
<feature type="transmembrane region" description="Helical" evidence="1">
    <location>
        <begin position="181"/>
        <end position="204"/>
    </location>
</feature>
<sequence>MGIKKEKIKVYDMTCSSCEARVENAALKTEGVLKAKASFTEQYLDIEYDDEKVKVKKVKEEILNAGYSTEKSDLKFFGILIIAAAVAMLGFNTSGFNMEGFLQNASYGVLFLAGVLTSIHCVGMCGGIMLTQSISAESSNKFEAIKPTLLYNLGRVISYTILGAIIGAAGSAFSLSIKSKAAVQIIAGAFMIMMGFNMAGFGMFRKFQLHMPKSFCKIKSKHSSPFVVGLLNGLMPCGPLQTMQIFALGTSSPVKGALAMFAFSLGTVPLMLAFGGLSGLLSKGYTKRLLKMSGVLVIVLGLIMGNRGFAIIGISPANVFAFDKVESSGENTNPNVAKAVMEDGAQVIRMTVNNKGFVPNAFYVQKGIPVKWIIDGKELNTCNNAIIVPSMDLQKVVKSGENIIEFTPSDKDISFSCWMGMIGGVIRVVDKLDTVDTTVEDPSLPPPAVSPDCCKRPLNEEEQVDVSKESIYGDDITKVPTEMLIGKSEENSLKIEGIGYELKPLISVVKSNETIETEFNLDEFDDKIGEFLVVDGSTGETVASFDGTSGSGKVKFTSGEDGIYGIIKDGAVLGVIKTVEDLESADLEEIRNSMILQ</sequence>
<evidence type="ECO:0000313" key="4">
    <source>
        <dbReference type="Proteomes" id="UP000315343"/>
    </source>
</evidence>
<name>A0A562JHH0_9FIRM</name>
<proteinExistence type="predicted"/>
<evidence type="ECO:0000259" key="2">
    <source>
        <dbReference type="PROSITE" id="PS50846"/>
    </source>
</evidence>
<dbReference type="PANTHER" id="PTHR42208:SF1">
    <property type="entry name" value="HEAVY METAL TRANSPORTER"/>
    <property type="match status" value="1"/>
</dbReference>
<feature type="transmembrane region" description="Helical" evidence="1">
    <location>
        <begin position="293"/>
        <end position="314"/>
    </location>
</feature>
<dbReference type="InterPro" id="IPR006121">
    <property type="entry name" value="HMA_dom"/>
</dbReference>
<dbReference type="CDD" id="cd00371">
    <property type="entry name" value="HMA"/>
    <property type="match status" value="1"/>
</dbReference>
<keyword evidence="4" id="KW-1185">Reference proteome</keyword>
<reference evidence="3 4" key="1">
    <citation type="submission" date="2019-07" db="EMBL/GenBank/DDBJ databases">
        <title>Genomic Encyclopedia of Type Strains, Phase I: the one thousand microbial genomes (KMG-I) project.</title>
        <authorList>
            <person name="Kyrpides N."/>
        </authorList>
    </citation>
    <scope>NUCLEOTIDE SEQUENCE [LARGE SCALE GENOMIC DNA]</scope>
    <source>
        <strain evidence="3 4">DSM 13558</strain>
    </source>
</reference>
<evidence type="ECO:0000313" key="3">
    <source>
        <dbReference type="EMBL" id="TWH82697.1"/>
    </source>
</evidence>
<feature type="domain" description="HMA" evidence="2">
    <location>
        <begin position="4"/>
        <end position="70"/>
    </location>
</feature>
<feature type="transmembrane region" description="Helical" evidence="1">
    <location>
        <begin position="258"/>
        <end position="281"/>
    </location>
</feature>
<accession>A0A562JHH0</accession>
<feature type="transmembrane region" description="Helical" evidence="1">
    <location>
        <begin position="152"/>
        <end position="175"/>
    </location>
</feature>
<organism evidence="3 4">
    <name type="scientific">Sedimentibacter saalensis</name>
    <dbReference type="NCBI Taxonomy" id="130788"/>
    <lineage>
        <taxon>Bacteria</taxon>
        <taxon>Bacillati</taxon>
        <taxon>Bacillota</taxon>
        <taxon>Tissierellia</taxon>
        <taxon>Sedimentibacter</taxon>
    </lineage>
</organism>
<dbReference type="SUPFAM" id="SSF55008">
    <property type="entry name" value="HMA, heavy metal-associated domain"/>
    <property type="match status" value="1"/>
</dbReference>
<dbReference type="Pfam" id="PF00403">
    <property type="entry name" value="HMA"/>
    <property type="match status" value="1"/>
</dbReference>
<feature type="transmembrane region" description="Helical" evidence="1">
    <location>
        <begin position="107"/>
        <end position="131"/>
    </location>
</feature>
<feature type="transmembrane region" description="Helical" evidence="1">
    <location>
        <begin position="225"/>
        <end position="246"/>
    </location>
</feature>
<gene>
    <name evidence="3" type="ORF">LY60_01002</name>
</gene>
<keyword evidence="1" id="KW-1133">Transmembrane helix</keyword>
<dbReference type="AlphaFoldDB" id="A0A562JHH0"/>